<dbReference type="Proteomes" id="UP001342314">
    <property type="component" value="Unassembled WGS sequence"/>
</dbReference>
<dbReference type="FunFam" id="2.130.10.10:FF:000228">
    <property type="entry name" value="COMPASS-like H3K4 histone methylase component WDR5A"/>
    <property type="match status" value="1"/>
</dbReference>
<dbReference type="PROSITE" id="PS50294">
    <property type="entry name" value="WD_REPEATS_REGION"/>
    <property type="match status" value="4"/>
</dbReference>
<evidence type="ECO:0000313" key="6">
    <source>
        <dbReference type="Proteomes" id="UP001342314"/>
    </source>
</evidence>
<feature type="repeat" description="WD" evidence="3">
    <location>
        <begin position="30"/>
        <end position="64"/>
    </location>
</feature>
<dbReference type="InterPro" id="IPR036322">
    <property type="entry name" value="WD40_repeat_dom_sf"/>
</dbReference>
<feature type="repeat" description="WD" evidence="3">
    <location>
        <begin position="177"/>
        <end position="218"/>
    </location>
</feature>
<organism evidence="5 6">
    <name type="scientific">Rhodotorula paludigena</name>
    <dbReference type="NCBI Taxonomy" id="86838"/>
    <lineage>
        <taxon>Eukaryota</taxon>
        <taxon>Fungi</taxon>
        <taxon>Dikarya</taxon>
        <taxon>Basidiomycota</taxon>
        <taxon>Pucciniomycotina</taxon>
        <taxon>Microbotryomycetes</taxon>
        <taxon>Sporidiobolales</taxon>
        <taxon>Sporidiobolaceae</taxon>
        <taxon>Rhodotorula</taxon>
    </lineage>
</organism>
<comment type="caution">
    <text evidence="5">The sequence shown here is derived from an EMBL/GenBank/DDBJ whole genome shotgun (WGS) entry which is preliminary data.</text>
</comment>
<dbReference type="SMART" id="SM00320">
    <property type="entry name" value="WD40"/>
    <property type="match status" value="6"/>
</dbReference>
<dbReference type="PROSITE" id="PS00678">
    <property type="entry name" value="WD_REPEATS_1"/>
    <property type="match status" value="4"/>
</dbReference>
<dbReference type="Pfam" id="PF25175">
    <property type="entry name" value="Beta-prop_WDR5"/>
    <property type="match status" value="1"/>
</dbReference>
<dbReference type="PANTHER" id="PTHR44129">
    <property type="entry name" value="WD REPEAT-CONTAINING PROTEIN POP1"/>
    <property type="match status" value="1"/>
</dbReference>
<dbReference type="CDD" id="cd00200">
    <property type="entry name" value="WD40"/>
    <property type="match status" value="1"/>
</dbReference>
<feature type="repeat" description="WD" evidence="3">
    <location>
        <begin position="134"/>
        <end position="175"/>
    </location>
</feature>
<dbReference type="InterPro" id="IPR050349">
    <property type="entry name" value="WD_LIS1/nudF_dynein_reg"/>
</dbReference>
<keyword evidence="6" id="KW-1185">Reference proteome</keyword>
<accession>A0AAV5GLL9</accession>
<dbReference type="InterPro" id="IPR059122">
    <property type="entry name" value="Beta-prop_WDR5-like"/>
</dbReference>
<dbReference type="InterPro" id="IPR015943">
    <property type="entry name" value="WD40/YVTN_repeat-like_dom_sf"/>
</dbReference>
<dbReference type="Gene3D" id="2.130.10.10">
    <property type="entry name" value="YVTN repeat-like/Quinoprotein amine dehydrogenase"/>
    <property type="match status" value="1"/>
</dbReference>
<evidence type="ECO:0000313" key="5">
    <source>
        <dbReference type="EMBL" id="GJN90154.1"/>
    </source>
</evidence>
<evidence type="ECO:0000259" key="4">
    <source>
        <dbReference type="Pfam" id="PF25175"/>
    </source>
</evidence>
<dbReference type="EMBL" id="BQKY01000006">
    <property type="protein sequence ID" value="GJN90154.1"/>
    <property type="molecule type" value="Genomic_DNA"/>
</dbReference>
<dbReference type="InterPro" id="IPR019775">
    <property type="entry name" value="WD40_repeat_CS"/>
</dbReference>
<reference evidence="5 6" key="1">
    <citation type="submission" date="2021-12" db="EMBL/GenBank/DDBJ databases">
        <title>High titer production of polyol ester of fatty acids by Rhodotorula paludigena BS15 towards product separation-free biomass refinery.</title>
        <authorList>
            <person name="Mano J."/>
            <person name="Ono H."/>
            <person name="Tanaka T."/>
            <person name="Naito K."/>
            <person name="Sushida H."/>
            <person name="Ike M."/>
            <person name="Tokuyasu K."/>
            <person name="Kitaoka M."/>
        </authorList>
    </citation>
    <scope>NUCLEOTIDE SEQUENCE [LARGE SCALE GENOMIC DNA]</scope>
    <source>
        <strain evidence="5 6">BS15</strain>
    </source>
</reference>
<gene>
    <name evidence="5" type="ORF">Rhopal_003153-T1</name>
</gene>
<evidence type="ECO:0000256" key="2">
    <source>
        <dbReference type="ARBA" id="ARBA00022737"/>
    </source>
</evidence>
<feature type="repeat" description="WD" evidence="3">
    <location>
        <begin position="92"/>
        <end position="133"/>
    </location>
</feature>
<sequence length="355" mass="38308">MYWQLTSVAAAADAPIHLYSLPSFSLYRTFHSHAGGVSDVSFSADSTLLASASDDRTVRIWEVSPELSQHLARPLAVSRREDGKSEEAIRVLSGHLSAVFCVAWSPRGDLVASGGMDETVRVWDVQKGRCMRVLPAHSEPVSAVQFSRDGTMLVSGSWDGYIRIWDTATGQCLKTIANEDNAPVAHVRFTPNSRFLFTSTLDSAVRLWDYQADKVVKVYGGHVNRKYCIPTTLTVDGRYLLTGSEDHKVVMWDIQSRQVARTWDAHKDVVMALSHHPSLAILATGALERDPVVKIWVAPSALPHFAAAELNGATGAPAAAAGPAQQAAPGVDAPVEQAVNGVGLQAGDVQMQLDA</sequence>
<dbReference type="PROSITE" id="PS50082">
    <property type="entry name" value="WD_REPEATS_2"/>
    <property type="match status" value="5"/>
</dbReference>
<keyword evidence="2" id="KW-0677">Repeat</keyword>
<evidence type="ECO:0000256" key="3">
    <source>
        <dbReference type="PROSITE-ProRule" id="PRU00221"/>
    </source>
</evidence>
<dbReference type="GO" id="GO:0035097">
    <property type="term" value="C:histone methyltransferase complex"/>
    <property type="evidence" value="ECO:0007669"/>
    <property type="project" value="UniProtKB-ARBA"/>
</dbReference>
<feature type="repeat" description="WD" evidence="3">
    <location>
        <begin position="236"/>
        <end position="262"/>
    </location>
</feature>
<dbReference type="PRINTS" id="PR00320">
    <property type="entry name" value="GPROTEINBRPT"/>
</dbReference>
<feature type="domain" description="WDR5-like beta-propeller" evidence="4">
    <location>
        <begin position="9"/>
        <end position="296"/>
    </location>
</feature>
<proteinExistence type="predicted"/>
<dbReference type="AlphaFoldDB" id="A0AAV5GLL9"/>
<name>A0AAV5GLL9_9BASI</name>
<dbReference type="InterPro" id="IPR020472">
    <property type="entry name" value="WD40_PAC1"/>
</dbReference>
<keyword evidence="1 3" id="KW-0853">WD repeat</keyword>
<protein>
    <recommendedName>
        <fullName evidence="4">WDR5-like beta-propeller domain-containing protein</fullName>
    </recommendedName>
</protein>
<dbReference type="SUPFAM" id="SSF50978">
    <property type="entry name" value="WD40 repeat-like"/>
    <property type="match status" value="1"/>
</dbReference>
<evidence type="ECO:0000256" key="1">
    <source>
        <dbReference type="ARBA" id="ARBA00022574"/>
    </source>
</evidence>
<dbReference type="InterPro" id="IPR001680">
    <property type="entry name" value="WD40_rpt"/>
</dbReference>